<dbReference type="PANTHER" id="PTHR45947:SF3">
    <property type="entry name" value="SULFOQUINOVOSYL TRANSFERASE SQD2"/>
    <property type="match status" value="1"/>
</dbReference>
<dbReference type="Pfam" id="PF13439">
    <property type="entry name" value="Glyco_transf_4"/>
    <property type="match status" value="1"/>
</dbReference>
<keyword evidence="3" id="KW-1185">Reference proteome</keyword>
<protein>
    <submittedName>
        <fullName evidence="2">Glycosyltransferase family 4 protein</fullName>
        <ecNumber evidence="2">2.4.-.-</ecNumber>
    </submittedName>
</protein>
<comment type="caution">
    <text evidence="2">The sequence shown here is derived from an EMBL/GenBank/DDBJ whole genome shotgun (WGS) entry which is preliminary data.</text>
</comment>
<accession>A0ABT6FJ85</accession>
<dbReference type="GO" id="GO:0016757">
    <property type="term" value="F:glycosyltransferase activity"/>
    <property type="evidence" value="ECO:0007669"/>
    <property type="project" value="UniProtKB-KW"/>
</dbReference>
<proteinExistence type="predicted"/>
<organism evidence="2 3">
    <name type="scientific">Paludisphaera mucosa</name>
    <dbReference type="NCBI Taxonomy" id="3030827"/>
    <lineage>
        <taxon>Bacteria</taxon>
        <taxon>Pseudomonadati</taxon>
        <taxon>Planctomycetota</taxon>
        <taxon>Planctomycetia</taxon>
        <taxon>Isosphaerales</taxon>
        <taxon>Isosphaeraceae</taxon>
        <taxon>Paludisphaera</taxon>
    </lineage>
</organism>
<dbReference type="EMBL" id="JARRAG010000002">
    <property type="protein sequence ID" value="MDG3007594.1"/>
    <property type="molecule type" value="Genomic_DNA"/>
</dbReference>
<keyword evidence="2" id="KW-0328">Glycosyltransferase</keyword>
<reference evidence="2 3" key="1">
    <citation type="submission" date="2023-03" db="EMBL/GenBank/DDBJ databases">
        <title>Paludisphaera mucosa sp. nov. a novel planctomycete from northern fen.</title>
        <authorList>
            <person name="Ivanova A."/>
        </authorList>
    </citation>
    <scope>NUCLEOTIDE SEQUENCE [LARGE SCALE GENOMIC DNA]</scope>
    <source>
        <strain evidence="2 3">Pla2</strain>
    </source>
</reference>
<evidence type="ECO:0000259" key="1">
    <source>
        <dbReference type="Pfam" id="PF13439"/>
    </source>
</evidence>
<evidence type="ECO:0000313" key="3">
    <source>
        <dbReference type="Proteomes" id="UP001216907"/>
    </source>
</evidence>
<dbReference type="SUPFAM" id="SSF53756">
    <property type="entry name" value="UDP-Glycosyltransferase/glycogen phosphorylase"/>
    <property type="match status" value="1"/>
</dbReference>
<feature type="domain" description="Glycosyltransferase subfamily 4-like N-terminal" evidence="1">
    <location>
        <begin position="103"/>
        <end position="244"/>
    </location>
</feature>
<dbReference type="Pfam" id="PF13692">
    <property type="entry name" value="Glyco_trans_1_4"/>
    <property type="match status" value="1"/>
</dbReference>
<gene>
    <name evidence="2" type="ORF">PZE19_27845</name>
</gene>
<evidence type="ECO:0000313" key="2">
    <source>
        <dbReference type="EMBL" id="MDG3007594.1"/>
    </source>
</evidence>
<dbReference type="Gene3D" id="3.40.50.2000">
    <property type="entry name" value="Glycogen Phosphorylase B"/>
    <property type="match status" value="2"/>
</dbReference>
<keyword evidence="2" id="KW-0808">Transferase</keyword>
<dbReference type="Proteomes" id="UP001216907">
    <property type="component" value="Unassembled WGS sequence"/>
</dbReference>
<sequence length="448" mass="49504">MDVQARTYRDSVVVACPDARPPAYQAVVGMHRAAMLKRFVTSYYHDPDGLGATLTRKLAPALYDRWRRLLARRHDDEIPADRVASAPTVDLALRVESKFAGRPRLKRAAARARTHWFDRRLARELAASPPEALLVFSDVGSGVAMPLCRRRGIATVLSMVHGDVREEARLLEAEEALAPDFFPLYLGDAALDREEMAWLHARRLQDLALADRILVPSEHIAATLEREGVPRDRLRVIPYAADCRRFRPLTNRRPDDSCTFLFAGGVSQRKGIKYLLEAWAKVRRPGWRLQLLGPMPRRLGPLEGLMEGVEPLGRVGHPEVPAHMASADVFVFPSLFEGSAVVTYEALACGLPAVVTPEAGSVVRDGVEGLVVPARDVDALAAAMARLGDDPTLRARMSAAARGRAMDFDWPRYHVAVVEAVVGLIEERRPRRGRATERGRAPLARAGA</sequence>
<dbReference type="PANTHER" id="PTHR45947">
    <property type="entry name" value="SULFOQUINOVOSYL TRANSFERASE SQD2"/>
    <property type="match status" value="1"/>
</dbReference>
<dbReference type="InterPro" id="IPR050194">
    <property type="entry name" value="Glycosyltransferase_grp1"/>
</dbReference>
<dbReference type="InterPro" id="IPR028098">
    <property type="entry name" value="Glyco_trans_4-like_N"/>
</dbReference>
<dbReference type="CDD" id="cd03801">
    <property type="entry name" value="GT4_PimA-like"/>
    <property type="match status" value="1"/>
</dbReference>
<dbReference type="RefSeq" id="WP_277863869.1">
    <property type="nucleotide sequence ID" value="NZ_JARRAG010000002.1"/>
</dbReference>
<name>A0ABT6FJ85_9BACT</name>
<dbReference type="EC" id="2.4.-.-" evidence="2"/>